<dbReference type="RefSeq" id="WP_215886293.1">
    <property type="nucleotide sequence ID" value="NZ_CP134225.1"/>
</dbReference>
<keyword evidence="1" id="KW-0732">Signal</keyword>
<dbReference type="AlphaFoldDB" id="A0A8X8G903"/>
<dbReference type="PROSITE" id="PS51257">
    <property type="entry name" value="PROKAR_LIPOPROTEIN"/>
    <property type="match status" value="1"/>
</dbReference>
<protein>
    <recommendedName>
        <fullName evidence="4">Lipoprotein</fullName>
    </recommendedName>
</protein>
<evidence type="ECO:0000313" key="3">
    <source>
        <dbReference type="Proteomes" id="UP000887300"/>
    </source>
</evidence>
<proteinExistence type="predicted"/>
<comment type="caution">
    <text evidence="2">The sequence shown here is derived from an EMBL/GenBank/DDBJ whole genome shotgun (WGS) entry which is preliminary data.</text>
</comment>
<reference evidence="2" key="1">
    <citation type="journal article" date="2021" name="ISME J.">
        <title>Genomic evolution of the class Acidithiobacillia: deep-branching Proteobacteria living in extreme acidic conditions.</title>
        <authorList>
            <person name="Moya-Beltran A."/>
            <person name="Beard S."/>
            <person name="Rojas-Villalobos C."/>
            <person name="Issotta F."/>
            <person name="Gallardo Y."/>
            <person name="Ulloa R."/>
            <person name="Giaveno A."/>
            <person name="Degli Esposti M."/>
            <person name="Johnson D.B."/>
            <person name="Quatrini R."/>
        </authorList>
    </citation>
    <scope>NUCLEOTIDE SEQUENCE</scope>
    <source>
        <strain evidence="2">DSM 583</strain>
    </source>
</reference>
<feature type="chain" id="PRO_5036463846" description="Lipoprotein" evidence="1">
    <location>
        <begin position="27"/>
        <end position="205"/>
    </location>
</feature>
<dbReference type="Proteomes" id="UP000887300">
    <property type="component" value="Unassembled WGS sequence"/>
</dbReference>
<evidence type="ECO:0000313" key="2">
    <source>
        <dbReference type="EMBL" id="MBU2722442.1"/>
    </source>
</evidence>
<sequence length="205" mass="22167">MNRNLKTAATIAAMGAAALLSGCATVAFVPGTVHPHYMREPSVTDVPGANKVVVDVIVKNEKQHHNEVTAKKDSLGIPMAGIYMPVAKDFKKYIDEALGERGFKTGPGGNKIVCVVIKGFFVSNHVHLLSVNYTGRLLMTYSIKSSDSKVISVGDVKIDDRKFHHHFYSTGSRDTSELMSDGIQKMINNPQFIDALMATGSSSPT</sequence>
<name>A0A8X8G903_ACIFI</name>
<accession>A0A8X8G903</accession>
<evidence type="ECO:0008006" key="4">
    <source>
        <dbReference type="Google" id="ProtNLM"/>
    </source>
</evidence>
<gene>
    <name evidence="2" type="ORF">HF568_04245</name>
</gene>
<organism evidence="2 3">
    <name type="scientific">Acidithiobacillus ferridurans</name>
    <dbReference type="NCBI Taxonomy" id="1232575"/>
    <lineage>
        <taxon>Bacteria</taxon>
        <taxon>Pseudomonadati</taxon>
        <taxon>Pseudomonadota</taxon>
        <taxon>Acidithiobacillia</taxon>
        <taxon>Acidithiobacillales</taxon>
        <taxon>Acidithiobacillaceae</taxon>
        <taxon>Acidithiobacillus</taxon>
    </lineage>
</organism>
<feature type="signal peptide" evidence="1">
    <location>
        <begin position="1"/>
        <end position="26"/>
    </location>
</feature>
<evidence type="ECO:0000256" key="1">
    <source>
        <dbReference type="SAM" id="SignalP"/>
    </source>
</evidence>
<dbReference type="EMBL" id="JABBHS010000125">
    <property type="protein sequence ID" value="MBU2722442.1"/>
    <property type="molecule type" value="Genomic_DNA"/>
</dbReference>